<protein>
    <recommendedName>
        <fullName evidence="5">Transposase</fullName>
    </recommendedName>
</protein>
<sequence length="113" mass="12565">MAATGVGAPTVRRWLRRTGLTAVVRRPRAGPVGETVFDEEYVHRQLPERLNKMALIHGARTVLVHGTEEQQRNWLPRVLDCSDISCQGFSEQHAGSDLTSRRTTGRLDGTKSS</sequence>
<organism evidence="3 4">
    <name type="scientific">Amycolatopsis ultiminotia</name>
    <dbReference type="NCBI Taxonomy" id="543629"/>
    <lineage>
        <taxon>Bacteria</taxon>
        <taxon>Bacillati</taxon>
        <taxon>Actinomycetota</taxon>
        <taxon>Actinomycetes</taxon>
        <taxon>Pseudonocardiales</taxon>
        <taxon>Pseudonocardiaceae</taxon>
        <taxon>Amycolatopsis</taxon>
    </lineage>
</organism>
<reference evidence="4" key="1">
    <citation type="journal article" date="2019" name="Int. J. Syst. Evol. Microbiol.">
        <title>The Global Catalogue of Microorganisms (GCM) 10K type strain sequencing project: providing services to taxonomists for standard genome sequencing and annotation.</title>
        <authorList>
            <consortium name="The Broad Institute Genomics Platform"/>
            <consortium name="The Broad Institute Genome Sequencing Center for Infectious Disease"/>
            <person name="Wu L."/>
            <person name="Ma J."/>
        </authorList>
    </citation>
    <scope>NUCLEOTIDE SEQUENCE [LARGE SCALE GENOMIC DNA]</scope>
    <source>
        <strain evidence="4">JCM 16898</strain>
    </source>
</reference>
<evidence type="ECO:0000313" key="3">
    <source>
        <dbReference type="EMBL" id="GAA3528935.1"/>
    </source>
</evidence>
<name>A0ABP6V4S6_9PSEU</name>
<dbReference type="EMBL" id="BAAAZN010000001">
    <property type="protein sequence ID" value="GAA3528935.1"/>
    <property type="molecule type" value="Genomic_DNA"/>
</dbReference>
<accession>A0ABP6V4S6</accession>
<evidence type="ECO:0000256" key="1">
    <source>
        <dbReference type="ARBA" id="ARBA00023002"/>
    </source>
</evidence>
<keyword evidence="4" id="KW-1185">Reference proteome</keyword>
<dbReference type="PANTHER" id="PTHR43292:SF3">
    <property type="entry name" value="ACYL-COA DEHYDROGENASE FADE29"/>
    <property type="match status" value="1"/>
</dbReference>
<keyword evidence="1" id="KW-0560">Oxidoreductase</keyword>
<dbReference type="SUPFAM" id="SSF56645">
    <property type="entry name" value="Acyl-CoA dehydrogenase NM domain-like"/>
    <property type="match status" value="1"/>
</dbReference>
<proteinExistence type="predicted"/>
<dbReference type="Proteomes" id="UP001500689">
    <property type="component" value="Unassembled WGS sequence"/>
</dbReference>
<dbReference type="Gene3D" id="1.10.540.10">
    <property type="entry name" value="Acyl-CoA dehydrogenase/oxidase, N-terminal domain"/>
    <property type="match status" value="1"/>
</dbReference>
<gene>
    <name evidence="3" type="ORF">GCM10022222_10000</name>
</gene>
<dbReference type="InterPro" id="IPR037069">
    <property type="entry name" value="AcylCoA_DH/ox_N_sf"/>
</dbReference>
<dbReference type="InterPro" id="IPR046373">
    <property type="entry name" value="Acyl-CoA_Oxase/DH_mid-dom_sf"/>
</dbReference>
<dbReference type="PANTHER" id="PTHR43292">
    <property type="entry name" value="ACYL-COA DEHYDROGENASE"/>
    <property type="match status" value="1"/>
</dbReference>
<dbReference type="Gene3D" id="2.40.110.10">
    <property type="entry name" value="Butyryl-CoA Dehydrogenase, subunit A, domain 2"/>
    <property type="match status" value="1"/>
</dbReference>
<evidence type="ECO:0008006" key="5">
    <source>
        <dbReference type="Google" id="ProtNLM"/>
    </source>
</evidence>
<feature type="region of interest" description="Disordered" evidence="2">
    <location>
        <begin position="91"/>
        <end position="113"/>
    </location>
</feature>
<evidence type="ECO:0000256" key="2">
    <source>
        <dbReference type="SAM" id="MobiDB-lite"/>
    </source>
</evidence>
<evidence type="ECO:0000313" key="4">
    <source>
        <dbReference type="Proteomes" id="UP001500689"/>
    </source>
</evidence>
<dbReference type="InterPro" id="IPR052161">
    <property type="entry name" value="Mycobact_Acyl-CoA_DH"/>
</dbReference>
<dbReference type="InterPro" id="IPR009100">
    <property type="entry name" value="AcylCoA_DH/oxidase_NM_dom_sf"/>
</dbReference>
<comment type="caution">
    <text evidence="3">The sequence shown here is derived from an EMBL/GenBank/DDBJ whole genome shotgun (WGS) entry which is preliminary data.</text>
</comment>